<keyword evidence="6" id="KW-0694">RNA-binding</keyword>
<dbReference type="SMART" id="SM00650">
    <property type="entry name" value="rADc"/>
    <property type="match status" value="1"/>
</dbReference>
<keyword evidence="1" id="KW-0963">Cytoplasm</keyword>
<evidence type="ECO:0000259" key="7">
    <source>
        <dbReference type="SMART" id="SM00650"/>
    </source>
</evidence>
<evidence type="ECO:0000256" key="1">
    <source>
        <dbReference type="ARBA" id="ARBA00022490"/>
    </source>
</evidence>
<keyword evidence="4" id="KW-0808">Transferase</keyword>
<dbReference type="Gene3D" id="3.40.50.150">
    <property type="entry name" value="Vaccinia Virus protein VP39"/>
    <property type="match status" value="1"/>
</dbReference>
<keyword evidence="3" id="KW-0489">Methyltransferase</keyword>
<dbReference type="FunFam" id="1.10.8.100:FF:000001">
    <property type="entry name" value="Ribosomal RNA small subunit methyltransferase A"/>
    <property type="match status" value="1"/>
</dbReference>
<evidence type="ECO:0000313" key="8">
    <source>
        <dbReference type="EMBL" id="SVA26146.1"/>
    </source>
</evidence>
<dbReference type="InterPro" id="IPR029063">
    <property type="entry name" value="SAM-dependent_MTases_sf"/>
</dbReference>
<sequence>MGALTFPILSHVNSLDVIEIDRDLAEHLSAHEKASKVNIHCMDALKFDFKTLYKNGQKLRLIGNLPYNISTPLMFHFLDYSEIVDDLHIMLQKEVADRVCGKPNTKTFGRLSVAIQARCQIEKLFDIKPNSFYPRPKVTSTMIRLIPDRNLKNDLANRLNCVLQLAFSKRRKKISNALKTLFELRDFEKLNIDPVKRPENLSVDDYINLSKSITD</sequence>
<dbReference type="InterPro" id="IPR001737">
    <property type="entry name" value="KsgA/Erm"/>
</dbReference>
<dbReference type="Gene3D" id="1.10.8.100">
    <property type="entry name" value="Ribosomal RNA adenine dimethylase-like, domain 2"/>
    <property type="match status" value="1"/>
</dbReference>
<reference evidence="8" key="1">
    <citation type="submission" date="2018-05" db="EMBL/GenBank/DDBJ databases">
        <authorList>
            <person name="Lanie J.A."/>
            <person name="Ng W.-L."/>
            <person name="Kazmierczak K.M."/>
            <person name="Andrzejewski T.M."/>
            <person name="Davidsen T.M."/>
            <person name="Wayne K.J."/>
            <person name="Tettelin H."/>
            <person name="Glass J.I."/>
            <person name="Rusch D."/>
            <person name="Podicherti R."/>
            <person name="Tsui H.-C.T."/>
            <person name="Winkler M.E."/>
        </authorList>
    </citation>
    <scope>NUCLEOTIDE SEQUENCE</scope>
</reference>
<dbReference type="PANTHER" id="PTHR11727:SF7">
    <property type="entry name" value="DIMETHYLADENOSINE TRANSFERASE-RELATED"/>
    <property type="match status" value="1"/>
</dbReference>
<evidence type="ECO:0000256" key="3">
    <source>
        <dbReference type="ARBA" id="ARBA00022603"/>
    </source>
</evidence>
<dbReference type="Pfam" id="PF00398">
    <property type="entry name" value="RrnaAD"/>
    <property type="match status" value="1"/>
</dbReference>
<protein>
    <recommendedName>
        <fullName evidence="7">Ribosomal RNA adenine methylase transferase N-terminal domain-containing protein</fullName>
    </recommendedName>
</protein>
<dbReference type="AlphaFoldDB" id="A0A381UD61"/>
<dbReference type="InterPro" id="IPR011530">
    <property type="entry name" value="rRNA_adenine_dimethylase"/>
</dbReference>
<dbReference type="GO" id="GO:0000179">
    <property type="term" value="F:rRNA (adenine-N6,N6-)-dimethyltransferase activity"/>
    <property type="evidence" value="ECO:0007669"/>
    <property type="project" value="InterPro"/>
</dbReference>
<keyword evidence="2" id="KW-0698">rRNA processing</keyword>
<evidence type="ECO:0000256" key="2">
    <source>
        <dbReference type="ARBA" id="ARBA00022552"/>
    </source>
</evidence>
<evidence type="ECO:0000256" key="6">
    <source>
        <dbReference type="ARBA" id="ARBA00022884"/>
    </source>
</evidence>
<keyword evidence="5" id="KW-0949">S-adenosyl-L-methionine</keyword>
<name>A0A381UD61_9ZZZZ</name>
<proteinExistence type="predicted"/>
<dbReference type="PROSITE" id="PS51689">
    <property type="entry name" value="SAM_RNA_A_N6_MT"/>
    <property type="match status" value="1"/>
</dbReference>
<dbReference type="GO" id="GO:0005829">
    <property type="term" value="C:cytosol"/>
    <property type="evidence" value="ECO:0007669"/>
    <property type="project" value="TreeGrafter"/>
</dbReference>
<dbReference type="GO" id="GO:0003723">
    <property type="term" value="F:RNA binding"/>
    <property type="evidence" value="ECO:0007669"/>
    <property type="project" value="UniProtKB-KW"/>
</dbReference>
<dbReference type="InterPro" id="IPR020598">
    <property type="entry name" value="rRNA_Ade_methylase_Trfase_N"/>
</dbReference>
<gene>
    <name evidence="8" type="ORF">METZ01_LOCUS79000</name>
</gene>
<accession>A0A381UD61</accession>
<organism evidence="8">
    <name type="scientific">marine metagenome</name>
    <dbReference type="NCBI Taxonomy" id="408172"/>
    <lineage>
        <taxon>unclassified sequences</taxon>
        <taxon>metagenomes</taxon>
        <taxon>ecological metagenomes</taxon>
    </lineage>
</organism>
<dbReference type="InterPro" id="IPR023165">
    <property type="entry name" value="rRNA_Ade_diMease-like_C"/>
</dbReference>
<evidence type="ECO:0000256" key="4">
    <source>
        <dbReference type="ARBA" id="ARBA00022679"/>
    </source>
</evidence>
<evidence type="ECO:0000256" key="5">
    <source>
        <dbReference type="ARBA" id="ARBA00022691"/>
    </source>
</evidence>
<dbReference type="PANTHER" id="PTHR11727">
    <property type="entry name" value="DIMETHYLADENOSINE TRANSFERASE"/>
    <property type="match status" value="1"/>
</dbReference>
<dbReference type="SUPFAM" id="SSF53335">
    <property type="entry name" value="S-adenosyl-L-methionine-dependent methyltransferases"/>
    <property type="match status" value="1"/>
</dbReference>
<feature type="domain" description="Ribosomal RNA adenine methylase transferase N-terminal" evidence="7">
    <location>
        <begin position="1"/>
        <end position="149"/>
    </location>
</feature>
<dbReference type="NCBIfam" id="TIGR00755">
    <property type="entry name" value="ksgA"/>
    <property type="match status" value="1"/>
</dbReference>
<dbReference type="EMBL" id="UINC01006208">
    <property type="protein sequence ID" value="SVA26146.1"/>
    <property type="molecule type" value="Genomic_DNA"/>
</dbReference>